<dbReference type="Gene3D" id="3.40.50.720">
    <property type="entry name" value="NAD(P)-binding Rossmann-like Domain"/>
    <property type="match status" value="1"/>
</dbReference>
<dbReference type="SUPFAM" id="SSF51735">
    <property type="entry name" value="NAD(P)-binding Rossmann-fold domains"/>
    <property type="match status" value="1"/>
</dbReference>
<evidence type="ECO:0000313" key="4">
    <source>
        <dbReference type="Proteomes" id="UP000001542"/>
    </source>
</evidence>
<dbReference type="OrthoDB" id="419598at2759"/>
<dbReference type="CDD" id="cd05244">
    <property type="entry name" value="BVR-B_like_SDR_a"/>
    <property type="match status" value="1"/>
</dbReference>
<organism evidence="3 4">
    <name type="scientific">Trichomonas vaginalis (strain ATCC PRA-98 / G3)</name>
    <dbReference type="NCBI Taxonomy" id="412133"/>
    <lineage>
        <taxon>Eukaryota</taxon>
        <taxon>Metamonada</taxon>
        <taxon>Parabasalia</taxon>
        <taxon>Trichomonadida</taxon>
        <taxon>Trichomonadidae</taxon>
        <taxon>Trichomonas</taxon>
    </lineage>
</organism>
<evidence type="ECO:0000313" key="3">
    <source>
        <dbReference type="EMBL" id="EAX87314.1"/>
    </source>
</evidence>
<dbReference type="Proteomes" id="UP000001542">
    <property type="component" value="Unassembled WGS sequence"/>
</dbReference>
<dbReference type="Pfam" id="PF13460">
    <property type="entry name" value="NAD_binding_10"/>
    <property type="match status" value="1"/>
</dbReference>
<name>A2G6A3_TRIV3</name>
<protein>
    <submittedName>
        <fullName evidence="3">Oxidoreductase, putative</fullName>
    </submittedName>
</protein>
<dbReference type="InterPro" id="IPR051606">
    <property type="entry name" value="Polyketide_Oxido-like"/>
</dbReference>
<evidence type="ECO:0000259" key="2">
    <source>
        <dbReference type="Pfam" id="PF13460"/>
    </source>
</evidence>
<dbReference type="VEuPathDB" id="TrichDB:TVAGG3_0584790"/>
<feature type="chain" id="PRO_5002643894" evidence="1">
    <location>
        <begin position="17"/>
        <end position="255"/>
    </location>
</feature>
<dbReference type="InterPro" id="IPR016040">
    <property type="entry name" value="NAD(P)-bd_dom"/>
</dbReference>
<keyword evidence="1" id="KW-0732">Signal</keyword>
<dbReference type="PANTHER" id="PTHR43355:SF2">
    <property type="entry name" value="FLAVIN REDUCTASE (NADPH)"/>
    <property type="match status" value="1"/>
</dbReference>
<sequence>MKAYLYFVLGFLVIAAATIYNDLMPPTYEYYEYYIFRDHLPVGKDKKLTVFGATGNIGHAVVKNALAYGFNVTAYAKNSSKTFRKNSHLHVVYGDYVNIDQMKKAIEGSVAVISCIGPEYSKTATHNVSIAHKNIIKAVEQTNVTRFITISTPAYKYKEDKMNFYINLYDLYATKLYPEAYKEHIRMAKDTEESSLNWTVVRYMKPTDDPAYGRILINHGENKTNPFVSREDISSFILSNINENLFAHDMPIIGR</sequence>
<gene>
    <name evidence="3" type="ORF">TVAG_169470</name>
</gene>
<evidence type="ECO:0000256" key="1">
    <source>
        <dbReference type="SAM" id="SignalP"/>
    </source>
</evidence>
<keyword evidence="4" id="KW-1185">Reference proteome</keyword>
<reference evidence="3" key="1">
    <citation type="submission" date="2006-10" db="EMBL/GenBank/DDBJ databases">
        <authorList>
            <person name="Amadeo P."/>
            <person name="Zhao Q."/>
            <person name="Wortman J."/>
            <person name="Fraser-Liggett C."/>
            <person name="Carlton J."/>
        </authorList>
    </citation>
    <scope>NUCLEOTIDE SEQUENCE</scope>
    <source>
        <strain evidence="3">G3</strain>
    </source>
</reference>
<dbReference type="RefSeq" id="XP_001300244.1">
    <property type="nucleotide sequence ID" value="XM_001300243.1"/>
</dbReference>
<dbReference type="VEuPathDB" id="TrichDB:TVAG_169470"/>
<dbReference type="AlphaFoldDB" id="A2G6A3"/>
<dbReference type="InterPro" id="IPR036291">
    <property type="entry name" value="NAD(P)-bd_dom_sf"/>
</dbReference>
<feature type="signal peptide" evidence="1">
    <location>
        <begin position="1"/>
        <end position="16"/>
    </location>
</feature>
<proteinExistence type="predicted"/>
<dbReference type="EMBL" id="DS114473">
    <property type="protein sequence ID" value="EAX87314.1"/>
    <property type="molecule type" value="Genomic_DNA"/>
</dbReference>
<feature type="domain" description="NAD(P)-binding" evidence="2">
    <location>
        <begin position="52"/>
        <end position="243"/>
    </location>
</feature>
<dbReference type="PANTHER" id="PTHR43355">
    <property type="entry name" value="FLAVIN REDUCTASE (NADPH)"/>
    <property type="match status" value="1"/>
</dbReference>
<accession>A2G6A3</accession>
<reference evidence="3" key="2">
    <citation type="journal article" date="2007" name="Science">
        <title>Draft genome sequence of the sexually transmitted pathogen Trichomonas vaginalis.</title>
        <authorList>
            <person name="Carlton J.M."/>
            <person name="Hirt R.P."/>
            <person name="Silva J.C."/>
            <person name="Delcher A.L."/>
            <person name="Schatz M."/>
            <person name="Zhao Q."/>
            <person name="Wortman J.R."/>
            <person name="Bidwell S.L."/>
            <person name="Alsmark U.C.M."/>
            <person name="Besteiro S."/>
            <person name="Sicheritz-Ponten T."/>
            <person name="Noel C.J."/>
            <person name="Dacks J.B."/>
            <person name="Foster P.G."/>
            <person name="Simillion C."/>
            <person name="Van de Peer Y."/>
            <person name="Miranda-Saavedra D."/>
            <person name="Barton G.J."/>
            <person name="Westrop G.D."/>
            <person name="Mueller S."/>
            <person name="Dessi D."/>
            <person name="Fiori P.L."/>
            <person name="Ren Q."/>
            <person name="Paulsen I."/>
            <person name="Zhang H."/>
            <person name="Bastida-Corcuera F.D."/>
            <person name="Simoes-Barbosa A."/>
            <person name="Brown M.T."/>
            <person name="Hayes R.D."/>
            <person name="Mukherjee M."/>
            <person name="Okumura C.Y."/>
            <person name="Schneider R."/>
            <person name="Smith A.J."/>
            <person name="Vanacova S."/>
            <person name="Villalvazo M."/>
            <person name="Haas B.J."/>
            <person name="Pertea M."/>
            <person name="Feldblyum T.V."/>
            <person name="Utterback T.R."/>
            <person name="Shu C.L."/>
            <person name="Osoegawa K."/>
            <person name="de Jong P.J."/>
            <person name="Hrdy I."/>
            <person name="Horvathova L."/>
            <person name="Zubacova Z."/>
            <person name="Dolezal P."/>
            <person name="Malik S.B."/>
            <person name="Logsdon J.M. Jr."/>
            <person name="Henze K."/>
            <person name="Gupta A."/>
            <person name="Wang C.C."/>
            <person name="Dunne R.L."/>
            <person name="Upcroft J.A."/>
            <person name="Upcroft P."/>
            <person name="White O."/>
            <person name="Salzberg S.L."/>
            <person name="Tang P."/>
            <person name="Chiu C.-H."/>
            <person name="Lee Y.-S."/>
            <person name="Embley T.M."/>
            <person name="Coombs G.H."/>
            <person name="Mottram J.C."/>
            <person name="Tachezy J."/>
            <person name="Fraser-Liggett C.M."/>
            <person name="Johnson P.J."/>
        </authorList>
    </citation>
    <scope>NUCLEOTIDE SEQUENCE [LARGE SCALE GENOMIC DNA]</scope>
    <source>
        <strain evidence="3">G3</strain>
    </source>
</reference>
<dbReference type="KEGG" id="tva:4744965"/>
<dbReference type="SMR" id="A2G6A3"/>
<dbReference type="InParanoid" id="A2G6A3"/>